<feature type="compositionally biased region" description="Basic and acidic residues" evidence="1">
    <location>
        <begin position="16"/>
        <end position="28"/>
    </location>
</feature>
<dbReference type="EMBL" id="KZ308934">
    <property type="protein sequence ID" value="KAG8235650.1"/>
    <property type="molecule type" value="Genomic_DNA"/>
</dbReference>
<accession>A0A8K0KL69</accession>
<reference evidence="2" key="1">
    <citation type="submission" date="2013-04" db="EMBL/GenBank/DDBJ databases">
        <authorList>
            <person name="Qu J."/>
            <person name="Murali S.C."/>
            <person name="Bandaranaike D."/>
            <person name="Bellair M."/>
            <person name="Blankenburg K."/>
            <person name="Chao H."/>
            <person name="Dinh H."/>
            <person name="Doddapaneni H."/>
            <person name="Downs B."/>
            <person name="Dugan-Rocha S."/>
            <person name="Elkadiri S."/>
            <person name="Gnanaolivu R.D."/>
            <person name="Hernandez B."/>
            <person name="Javaid M."/>
            <person name="Jayaseelan J.C."/>
            <person name="Lee S."/>
            <person name="Li M."/>
            <person name="Ming W."/>
            <person name="Munidasa M."/>
            <person name="Muniz J."/>
            <person name="Nguyen L."/>
            <person name="Ongeri F."/>
            <person name="Osuji N."/>
            <person name="Pu L.-L."/>
            <person name="Puazo M."/>
            <person name="Qu C."/>
            <person name="Quiroz J."/>
            <person name="Raj R."/>
            <person name="Weissenberger G."/>
            <person name="Xin Y."/>
            <person name="Zou X."/>
            <person name="Han Y."/>
            <person name="Richards S."/>
            <person name="Worley K."/>
            <person name="Muzny D."/>
            <person name="Gibbs R."/>
        </authorList>
    </citation>
    <scope>NUCLEOTIDE SEQUENCE</scope>
    <source>
        <strain evidence="2">Sampled in the wild</strain>
    </source>
</reference>
<dbReference type="Proteomes" id="UP000792457">
    <property type="component" value="Unassembled WGS sequence"/>
</dbReference>
<sequence>MTQIGNVIMYTGKSSEGGKDSPDKETPKPKNKTPPKTVDPSKTKWKSFRNNFEKETNSNPIDHSEDSACGHQPKWDYFKSPLMMRETLSSRMEESLEIETVVPEVDDKVNEEISAVSIESIFEDEGDDIQLIDAVSENTNLDSQESGITSLSIDLNTDHSNFDNDRDPYSYDNKNMQVTQEEEDDDLHFFKSLLPFMKKRLEPNERRSRLWRINRRKKIMRAAP</sequence>
<organism evidence="2 3">
    <name type="scientific">Ladona fulva</name>
    <name type="common">Scarce chaser dragonfly</name>
    <name type="synonym">Libellula fulva</name>
    <dbReference type="NCBI Taxonomy" id="123851"/>
    <lineage>
        <taxon>Eukaryota</taxon>
        <taxon>Metazoa</taxon>
        <taxon>Ecdysozoa</taxon>
        <taxon>Arthropoda</taxon>
        <taxon>Hexapoda</taxon>
        <taxon>Insecta</taxon>
        <taxon>Pterygota</taxon>
        <taxon>Palaeoptera</taxon>
        <taxon>Odonata</taxon>
        <taxon>Epiprocta</taxon>
        <taxon>Anisoptera</taxon>
        <taxon>Libelluloidea</taxon>
        <taxon>Libellulidae</taxon>
        <taxon>Ladona</taxon>
    </lineage>
</organism>
<feature type="compositionally biased region" description="Basic and acidic residues" evidence="1">
    <location>
        <begin position="51"/>
        <end position="71"/>
    </location>
</feature>
<reference evidence="2" key="2">
    <citation type="submission" date="2017-10" db="EMBL/GenBank/DDBJ databases">
        <title>Ladona fulva Genome sequencing and assembly.</title>
        <authorList>
            <person name="Murali S."/>
            <person name="Richards S."/>
            <person name="Bandaranaike D."/>
            <person name="Bellair M."/>
            <person name="Blankenburg K."/>
            <person name="Chao H."/>
            <person name="Dinh H."/>
            <person name="Doddapaneni H."/>
            <person name="Dugan-Rocha S."/>
            <person name="Elkadiri S."/>
            <person name="Gnanaolivu R."/>
            <person name="Hernandez B."/>
            <person name="Skinner E."/>
            <person name="Javaid M."/>
            <person name="Lee S."/>
            <person name="Li M."/>
            <person name="Ming W."/>
            <person name="Munidasa M."/>
            <person name="Muniz J."/>
            <person name="Nguyen L."/>
            <person name="Hughes D."/>
            <person name="Osuji N."/>
            <person name="Pu L.-L."/>
            <person name="Puazo M."/>
            <person name="Qu C."/>
            <person name="Quiroz J."/>
            <person name="Raj R."/>
            <person name="Weissenberger G."/>
            <person name="Xin Y."/>
            <person name="Zou X."/>
            <person name="Han Y."/>
            <person name="Worley K."/>
            <person name="Muzny D."/>
            <person name="Gibbs R."/>
        </authorList>
    </citation>
    <scope>NUCLEOTIDE SEQUENCE</scope>
    <source>
        <strain evidence="2">Sampled in the wild</strain>
    </source>
</reference>
<dbReference type="OrthoDB" id="5803771at2759"/>
<evidence type="ECO:0000256" key="1">
    <source>
        <dbReference type="SAM" id="MobiDB-lite"/>
    </source>
</evidence>
<comment type="caution">
    <text evidence="2">The sequence shown here is derived from an EMBL/GenBank/DDBJ whole genome shotgun (WGS) entry which is preliminary data.</text>
</comment>
<evidence type="ECO:0000313" key="2">
    <source>
        <dbReference type="EMBL" id="KAG8235650.1"/>
    </source>
</evidence>
<dbReference type="AlphaFoldDB" id="A0A8K0KL69"/>
<feature type="region of interest" description="Disordered" evidence="1">
    <location>
        <begin position="1"/>
        <end position="71"/>
    </location>
</feature>
<name>A0A8K0KL69_LADFU</name>
<evidence type="ECO:0000313" key="3">
    <source>
        <dbReference type="Proteomes" id="UP000792457"/>
    </source>
</evidence>
<protein>
    <submittedName>
        <fullName evidence="2">Uncharacterized protein</fullName>
    </submittedName>
</protein>
<gene>
    <name evidence="2" type="ORF">J437_LFUL013642</name>
</gene>
<proteinExistence type="predicted"/>
<keyword evidence="3" id="KW-1185">Reference proteome</keyword>